<protein>
    <submittedName>
        <fullName evidence="1">DUF3445 domain-containing protein</fullName>
    </submittedName>
</protein>
<comment type="caution">
    <text evidence="1">The sequence shown here is derived from an EMBL/GenBank/DDBJ whole genome shotgun (WGS) entry which is preliminary data.</text>
</comment>
<accession>A0A8J7R2M6</accession>
<dbReference type="AlphaFoldDB" id="A0A8J7R2M6"/>
<gene>
    <name evidence="1" type="ORF">J5Y06_11580</name>
</gene>
<dbReference type="Proteomes" id="UP000666240">
    <property type="component" value="Unassembled WGS sequence"/>
</dbReference>
<evidence type="ECO:0000313" key="2">
    <source>
        <dbReference type="Proteomes" id="UP000666240"/>
    </source>
</evidence>
<evidence type="ECO:0000313" key="1">
    <source>
        <dbReference type="EMBL" id="MBP0439291.1"/>
    </source>
</evidence>
<organism evidence="1 2">
    <name type="scientific">Tianweitania sediminis</name>
    <dbReference type="NCBI Taxonomy" id="1502156"/>
    <lineage>
        <taxon>Bacteria</taxon>
        <taxon>Pseudomonadati</taxon>
        <taxon>Pseudomonadota</taxon>
        <taxon>Alphaproteobacteria</taxon>
        <taxon>Hyphomicrobiales</taxon>
        <taxon>Phyllobacteriaceae</taxon>
        <taxon>Tianweitania</taxon>
    </lineage>
</organism>
<proteinExistence type="predicted"/>
<name>A0A8J7R2M6_9HYPH</name>
<dbReference type="InterPro" id="IPR021848">
    <property type="entry name" value="HODM_asu-like"/>
</dbReference>
<sequence length="301" mass="33349">MSTLAHTPYDGSTKPFTIGLKPLDLATWIEIDEHLPAYLAEKAVLNRALPDKVFAAEADTDAAQAEVLHLLLEHLLAFYPDRYRREGETVHLRATGTTIDLGRSAPLLAAAALVQEDLVLMRRGDDGWRLAAASLCFPSSWNLRDKFGRTLTAIHDPVPDFGAGSRADGLINRMFDKLQPANPVQRWNWSLQPDAERHKPLSDSLVSHKGVRRFPSDDTAASTFIRVERQTLRKLPASGDILFTIRIYVDPVAVLSRHADCSSLAASFAEQLSALDTAQLDYKGLSADRDQLVTMLERLGR</sequence>
<dbReference type="EMBL" id="JAGIYY010000003">
    <property type="protein sequence ID" value="MBP0439291.1"/>
    <property type="molecule type" value="Genomic_DNA"/>
</dbReference>
<reference evidence="1" key="1">
    <citation type="submission" date="2021-03" db="EMBL/GenBank/DDBJ databases">
        <title>Genome sequencing and assembly of Tianweitania sediminis.</title>
        <authorList>
            <person name="Chhetri G."/>
        </authorList>
    </citation>
    <scope>NUCLEOTIDE SEQUENCE</scope>
    <source>
        <strain evidence="1">Z8</strain>
    </source>
</reference>
<dbReference type="Pfam" id="PF11927">
    <property type="entry name" value="HODM_asu-like"/>
    <property type="match status" value="1"/>
</dbReference>
<dbReference type="RefSeq" id="WP_209335317.1">
    <property type="nucleotide sequence ID" value="NZ_JAGIYY010000003.1"/>
</dbReference>
<keyword evidence="2" id="KW-1185">Reference proteome</keyword>